<reference evidence="1 2" key="1">
    <citation type="submission" date="2019-10" db="EMBL/GenBank/DDBJ databases">
        <title>Poseidonibacter ostreae sp. nov., isolated from the gut of the Ostrea denselamellosa.</title>
        <authorList>
            <person name="Choi A."/>
        </authorList>
    </citation>
    <scope>NUCLEOTIDE SEQUENCE [LARGE SCALE GENOMIC DNA]</scope>
    <source>
        <strain evidence="1 2">SJOD-M-33</strain>
    </source>
</reference>
<protein>
    <submittedName>
        <fullName evidence="1">Uncharacterized protein</fullName>
    </submittedName>
</protein>
<organism evidence="1 2">
    <name type="scientific">Poseidonibacter ostreae</name>
    <dbReference type="NCBI Taxonomy" id="2654171"/>
    <lineage>
        <taxon>Bacteria</taxon>
        <taxon>Pseudomonadati</taxon>
        <taxon>Campylobacterota</taxon>
        <taxon>Epsilonproteobacteria</taxon>
        <taxon>Campylobacterales</taxon>
        <taxon>Arcobacteraceae</taxon>
        <taxon>Poseidonibacter</taxon>
    </lineage>
</organism>
<gene>
    <name evidence="1" type="ORF">GBG19_00670</name>
</gene>
<dbReference type="RefSeq" id="WP_152279485.1">
    <property type="nucleotide sequence ID" value="NZ_WFKK01000001.1"/>
</dbReference>
<evidence type="ECO:0000313" key="1">
    <source>
        <dbReference type="EMBL" id="KAB7891382.1"/>
    </source>
</evidence>
<sequence length="95" mass="10765">MKNNSRQLNKKGNFIPFTKDGLSVMLIGKNWYNDRNCELVLVVNSKDISNRIDYTTQKETEMIMDSMEKELGDTALVSSSEASAFISKAYYSIIA</sequence>
<dbReference type="EMBL" id="WFKK01000001">
    <property type="protein sequence ID" value="KAB7891382.1"/>
    <property type="molecule type" value="Genomic_DNA"/>
</dbReference>
<comment type="caution">
    <text evidence="1">The sequence shown here is derived from an EMBL/GenBank/DDBJ whole genome shotgun (WGS) entry which is preliminary data.</text>
</comment>
<dbReference type="AlphaFoldDB" id="A0A6L4WWF5"/>
<dbReference type="Proteomes" id="UP000472839">
    <property type="component" value="Unassembled WGS sequence"/>
</dbReference>
<name>A0A6L4WWF5_9BACT</name>
<accession>A0A6L4WWF5</accession>
<proteinExistence type="predicted"/>
<evidence type="ECO:0000313" key="2">
    <source>
        <dbReference type="Proteomes" id="UP000472839"/>
    </source>
</evidence>